<dbReference type="OrthoDB" id="5122834at2"/>
<gene>
    <name evidence="1" type="ORF">ET475_09245</name>
</gene>
<dbReference type="KEGG" id="mprt:ET475_09245"/>
<dbReference type="Proteomes" id="UP000293995">
    <property type="component" value="Chromosome"/>
</dbReference>
<accession>A0A4P6EIZ6</accession>
<sequence length="162" mass="17630">MDVAQLLDAARRRLAGVGQERLGEFVQPRRVLGITRAPRIVPRQSIWHVGALLLGADAVYATGEIVRAREEVRRGFTAESQRERAALAGAAFRGGFAEGEVVHLGWEPIDLDALARGEASGPLRVVGGVPMIRWSIAGAEAELHRYLDERVELLRHPPAGTT</sequence>
<proteinExistence type="predicted"/>
<evidence type="ECO:0000313" key="2">
    <source>
        <dbReference type="Proteomes" id="UP000293995"/>
    </source>
</evidence>
<reference evidence="1 2" key="1">
    <citation type="submission" date="2019-01" db="EMBL/GenBank/DDBJ databases">
        <title>Genome sequencing of strain DFW100M-13.</title>
        <authorList>
            <person name="Heo J."/>
            <person name="Kim S.-J."/>
            <person name="Kim J.-S."/>
            <person name="Hong S.-B."/>
            <person name="Kwon S.-W."/>
        </authorList>
    </citation>
    <scope>NUCLEOTIDE SEQUENCE [LARGE SCALE GENOMIC DNA]</scope>
    <source>
        <strain evidence="1 2">DFW100M-13</strain>
    </source>
</reference>
<keyword evidence="2" id="KW-1185">Reference proteome</keyword>
<name>A0A4P6EIZ6_9MICO</name>
<dbReference type="AlphaFoldDB" id="A0A4P6EIZ6"/>
<dbReference type="EMBL" id="CP035494">
    <property type="protein sequence ID" value="QAY60157.1"/>
    <property type="molecule type" value="Genomic_DNA"/>
</dbReference>
<dbReference type="RefSeq" id="WP_129388982.1">
    <property type="nucleotide sequence ID" value="NZ_CP035494.1"/>
</dbReference>
<organism evidence="1 2">
    <name type="scientific">Microbacterium protaetiae</name>
    <dbReference type="NCBI Taxonomy" id="2509458"/>
    <lineage>
        <taxon>Bacteria</taxon>
        <taxon>Bacillati</taxon>
        <taxon>Actinomycetota</taxon>
        <taxon>Actinomycetes</taxon>
        <taxon>Micrococcales</taxon>
        <taxon>Microbacteriaceae</taxon>
        <taxon>Microbacterium</taxon>
    </lineage>
</organism>
<protein>
    <submittedName>
        <fullName evidence="1">Glutaminase</fullName>
    </submittedName>
</protein>
<evidence type="ECO:0000313" key="1">
    <source>
        <dbReference type="EMBL" id="QAY60157.1"/>
    </source>
</evidence>